<comment type="subcellular location">
    <subcellularLocation>
        <location evidence="5">Cell membrane</location>
        <topology evidence="5">Multi-pass membrane protein</topology>
    </subcellularLocation>
    <subcellularLocation>
        <location evidence="1">Membrane</location>
        <topology evidence="1">Multi-pass membrane protein</topology>
    </subcellularLocation>
</comment>
<organism evidence="7 8">
    <name type="scientific">Cuneatibacter caecimuris</name>
    <dbReference type="NCBI Taxonomy" id="1796618"/>
    <lineage>
        <taxon>Bacteria</taxon>
        <taxon>Bacillati</taxon>
        <taxon>Bacillota</taxon>
        <taxon>Clostridia</taxon>
        <taxon>Lachnospirales</taxon>
        <taxon>Lachnospiraceae</taxon>
        <taxon>Cuneatibacter</taxon>
    </lineage>
</organism>
<feature type="transmembrane region" description="Helical" evidence="5">
    <location>
        <begin position="166"/>
        <end position="185"/>
    </location>
</feature>
<keyword evidence="8" id="KW-1185">Reference proteome</keyword>
<dbReference type="Pfam" id="PF01061">
    <property type="entry name" value="ABC2_membrane"/>
    <property type="match status" value="1"/>
</dbReference>
<gene>
    <name evidence="7" type="ORF">EV209_3121</name>
</gene>
<feature type="domain" description="ABC transmembrane type-2" evidence="6">
    <location>
        <begin position="20"/>
        <end position="247"/>
    </location>
</feature>
<dbReference type="PANTHER" id="PTHR43027">
    <property type="entry name" value="DOXORUBICIN RESISTANCE ABC TRANSPORTER PERMEASE PROTEIN DRRC-RELATED"/>
    <property type="match status" value="1"/>
</dbReference>
<dbReference type="AlphaFoldDB" id="A0A4Q7NYT5"/>
<keyword evidence="3 5" id="KW-1133">Transmembrane helix</keyword>
<feature type="transmembrane region" description="Helical" evidence="5">
    <location>
        <begin position="139"/>
        <end position="159"/>
    </location>
</feature>
<sequence length="247" mass="27021">MRSFGILLKNEWKLSVRNMNMVIFAVLLPLVVLIILGMIYGAEPAFSGAAYMFMEQSFGALCTISICAGGLMGLPLVVAEYREQKILKRFQATPVSPARLLAVELAIYVIYCCVSLLTLILASWIFFKVSIRGSWPGFLGSWLLTMISTLSIGMMVGGIARNSKSAGVIASLLYFPMLVFSGATLPLEVMPEIMRKIVNVFPLTQGIQLMKAAFLGLPAENAGWSAAVMVVVTIVCTGISVRFFRWE</sequence>
<reference evidence="7 8" key="1">
    <citation type="submission" date="2019-02" db="EMBL/GenBank/DDBJ databases">
        <title>Genomic Encyclopedia of Type Strains, Phase IV (KMG-IV): sequencing the most valuable type-strain genomes for metagenomic binning, comparative biology and taxonomic classification.</title>
        <authorList>
            <person name="Goeker M."/>
        </authorList>
    </citation>
    <scope>NUCLEOTIDE SEQUENCE [LARGE SCALE GENOMIC DNA]</scope>
    <source>
        <strain evidence="7 8">DSM 29486</strain>
    </source>
</reference>
<dbReference type="PROSITE" id="PS51012">
    <property type="entry name" value="ABC_TM2"/>
    <property type="match status" value="1"/>
</dbReference>
<dbReference type="PANTHER" id="PTHR43027:SF2">
    <property type="entry name" value="TRANSPORT PERMEASE PROTEIN"/>
    <property type="match status" value="1"/>
</dbReference>
<dbReference type="PRINTS" id="PR00164">
    <property type="entry name" value="ABC2TRNSPORT"/>
</dbReference>
<comment type="similarity">
    <text evidence="5">Belongs to the ABC-2 integral membrane protein family.</text>
</comment>
<evidence type="ECO:0000313" key="8">
    <source>
        <dbReference type="Proteomes" id="UP000292927"/>
    </source>
</evidence>
<feature type="transmembrane region" description="Helical" evidence="5">
    <location>
        <begin position="224"/>
        <end position="244"/>
    </location>
</feature>
<feature type="transmembrane region" description="Helical" evidence="5">
    <location>
        <begin position="57"/>
        <end position="79"/>
    </location>
</feature>
<dbReference type="InterPro" id="IPR000412">
    <property type="entry name" value="ABC_2_transport"/>
</dbReference>
<evidence type="ECO:0000256" key="4">
    <source>
        <dbReference type="ARBA" id="ARBA00023136"/>
    </source>
</evidence>
<comment type="caution">
    <text evidence="7">The sequence shown here is derived from an EMBL/GenBank/DDBJ whole genome shotgun (WGS) entry which is preliminary data.</text>
</comment>
<evidence type="ECO:0000259" key="6">
    <source>
        <dbReference type="PROSITE" id="PS51012"/>
    </source>
</evidence>
<evidence type="ECO:0000256" key="5">
    <source>
        <dbReference type="RuleBase" id="RU361157"/>
    </source>
</evidence>
<keyword evidence="5" id="KW-0813">Transport</keyword>
<keyword evidence="5" id="KW-1003">Cell membrane</keyword>
<dbReference type="InterPro" id="IPR047817">
    <property type="entry name" value="ABC2_TM_bact-type"/>
</dbReference>
<name>A0A4Q7NYT5_9FIRM</name>
<dbReference type="EMBL" id="SGXF01000009">
    <property type="protein sequence ID" value="RZS92407.1"/>
    <property type="molecule type" value="Genomic_DNA"/>
</dbReference>
<feature type="transmembrane region" description="Helical" evidence="5">
    <location>
        <begin position="21"/>
        <end position="42"/>
    </location>
</feature>
<evidence type="ECO:0000256" key="1">
    <source>
        <dbReference type="ARBA" id="ARBA00004141"/>
    </source>
</evidence>
<keyword evidence="2 5" id="KW-0812">Transmembrane</keyword>
<dbReference type="InterPro" id="IPR013525">
    <property type="entry name" value="ABC2_TM"/>
</dbReference>
<dbReference type="OrthoDB" id="9774758at2"/>
<accession>A0A4Q7NYT5</accession>
<keyword evidence="4 5" id="KW-0472">Membrane</keyword>
<evidence type="ECO:0000256" key="3">
    <source>
        <dbReference type="ARBA" id="ARBA00022989"/>
    </source>
</evidence>
<dbReference type="InterPro" id="IPR052902">
    <property type="entry name" value="ABC-2_transporter"/>
</dbReference>
<feature type="transmembrane region" description="Helical" evidence="5">
    <location>
        <begin position="100"/>
        <end position="127"/>
    </location>
</feature>
<dbReference type="Proteomes" id="UP000292927">
    <property type="component" value="Unassembled WGS sequence"/>
</dbReference>
<evidence type="ECO:0000256" key="2">
    <source>
        <dbReference type="ARBA" id="ARBA00022692"/>
    </source>
</evidence>
<dbReference type="GO" id="GO:0043190">
    <property type="term" value="C:ATP-binding cassette (ABC) transporter complex"/>
    <property type="evidence" value="ECO:0007669"/>
    <property type="project" value="InterPro"/>
</dbReference>
<proteinExistence type="inferred from homology"/>
<dbReference type="RefSeq" id="WP_130436346.1">
    <property type="nucleotide sequence ID" value="NZ_SGXF01000009.1"/>
</dbReference>
<dbReference type="PIRSF" id="PIRSF006648">
    <property type="entry name" value="DrrB"/>
    <property type="match status" value="1"/>
</dbReference>
<dbReference type="GO" id="GO:0140359">
    <property type="term" value="F:ABC-type transporter activity"/>
    <property type="evidence" value="ECO:0007669"/>
    <property type="project" value="InterPro"/>
</dbReference>
<protein>
    <recommendedName>
        <fullName evidence="5">Transport permease protein</fullName>
    </recommendedName>
</protein>
<evidence type="ECO:0000313" key="7">
    <source>
        <dbReference type="EMBL" id="RZS92407.1"/>
    </source>
</evidence>